<dbReference type="PROSITE" id="PS51257">
    <property type="entry name" value="PROKAR_LIPOPROTEIN"/>
    <property type="match status" value="1"/>
</dbReference>
<dbReference type="InterPro" id="IPR028082">
    <property type="entry name" value="Peripla_BP_I"/>
</dbReference>
<sequence length="423" mass="43444">MILTRLCERTGTAALATLLVGLPAVLGGCGTSSPAPSVTAISCETQEPGVTATSIKIGLVLPDTGPPGIVDMFKGARSAVDARVHLQNADGGIHGRGIDLVWGDDQTTASGFSRATRDLVNNQRVFGLVALTLNLSGAAEWLQSKNVPVTGFASSADWSDHPNVFHFGNLFNKGTVSTFGDYLKAQGGTKAVIVVDSSTAAAPDLSAALASSLRSRGVEVVREFEFTHGISSAANIADQLNRSGADALVGTAHVADFVDIYSRAKGLGAPINVALNTAGVSASVLATFGSGMAGLSTISGFAPPDSPAMAAYSNAVSVYSPELADASDEIAISSYVAADQMIQGLLLAGSCPTRAMFIDKLRQVTDFTGSGLIPPVDLSKPKEPQVCETFTKVDPTGSSFAMVPPPAALDHAGFWCGEVLSNQ</sequence>
<evidence type="ECO:0000256" key="2">
    <source>
        <dbReference type="ARBA" id="ARBA00022729"/>
    </source>
</evidence>
<protein>
    <submittedName>
        <fullName evidence="4">ABC transporter substrate-binding protein</fullName>
    </submittedName>
</protein>
<proteinExistence type="inferred from homology"/>
<keyword evidence="2" id="KW-0732">Signal</keyword>
<accession>A0A937RDD7</accession>
<evidence type="ECO:0000259" key="3">
    <source>
        <dbReference type="Pfam" id="PF13458"/>
    </source>
</evidence>
<feature type="domain" description="Leucine-binding protein" evidence="3">
    <location>
        <begin position="54"/>
        <end position="387"/>
    </location>
</feature>
<evidence type="ECO:0000313" key="5">
    <source>
        <dbReference type="Proteomes" id="UP000604475"/>
    </source>
</evidence>
<dbReference type="AlphaFoldDB" id="A0A937RDD7"/>
<comment type="caution">
    <text evidence="4">The sequence shown here is derived from an EMBL/GenBank/DDBJ whole genome shotgun (WGS) entry which is preliminary data.</text>
</comment>
<evidence type="ECO:0000313" key="4">
    <source>
        <dbReference type="EMBL" id="MBL7627852.1"/>
    </source>
</evidence>
<organism evidence="4 5">
    <name type="scientific">Frankia nepalensis</name>
    <dbReference type="NCBI Taxonomy" id="1836974"/>
    <lineage>
        <taxon>Bacteria</taxon>
        <taxon>Bacillati</taxon>
        <taxon>Actinomycetota</taxon>
        <taxon>Actinomycetes</taxon>
        <taxon>Frankiales</taxon>
        <taxon>Frankiaceae</taxon>
        <taxon>Frankia</taxon>
    </lineage>
</organism>
<keyword evidence="5" id="KW-1185">Reference proteome</keyword>
<dbReference type="SUPFAM" id="SSF53822">
    <property type="entry name" value="Periplasmic binding protein-like I"/>
    <property type="match status" value="1"/>
</dbReference>
<comment type="similarity">
    <text evidence="1">Belongs to the leucine-binding protein family.</text>
</comment>
<name>A0A937RDD7_9ACTN</name>
<dbReference type="PANTHER" id="PTHR30483">
    <property type="entry name" value="LEUCINE-SPECIFIC-BINDING PROTEIN"/>
    <property type="match status" value="1"/>
</dbReference>
<dbReference type="InterPro" id="IPR051010">
    <property type="entry name" value="BCAA_transport"/>
</dbReference>
<dbReference type="EMBL" id="JAEACQ010000164">
    <property type="protein sequence ID" value="MBL7627852.1"/>
    <property type="molecule type" value="Genomic_DNA"/>
</dbReference>
<reference evidence="4" key="1">
    <citation type="submission" date="2020-12" db="EMBL/GenBank/DDBJ databases">
        <title>Genomic characterization of non-nitrogen-fixing Frankia strains.</title>
        <authorList>
            <person name="Carlos-Shanley C."/>
            <person name="Guerra T."/>
            <person name="Hahn D."/>
        </authorList>
    </citation>
    <scope>NUCLEOTIDE SEQUENCE</scope>
    <source>
        <strain evidence="4">CN6</strain>
    </source>
</reference>
<dbReference type="Proteomes" id="UP000604475">
    <property type="component" value="Unassembled WGS sequence"/>
</dbReference>
<gene>
    <name evidence="4" type="ORF">I7412_11845</name>
</gene>
<evidence type="ECO:0000256" key="1">
    <source>
        <dbReference type="ARBA" id="ARBA00010062"/>
    </source>
</evidence>
<dbReference type="PANTHER" id="PTHR30483:SF6">
    <property type="entry name" value="PERIPLASMIC BINDING PROTEIN OF ABC TRANSPORTER FOR NATURAL AMINO ACIDS"/>
    <property type="match status" value="1"/>
</dbReference>
<dbReference type="CDD" id="cd06341">
    <property type="entry name" value="PBP1_ABC_ligand_binding-like"/>
    <property type="match status" value="1"/>
</dbReference>
<dbReference type="Pfam" id="PF13458">
    <property type="entry name" value="Peripla_BP_6"/>
    <property type="match status" value="1"/>
</dbReference>
<dbReference type="Gene3D" id="3.40.50.2300">
    <property type="match status" value="2"/>
</dbReference>
<dbReference type="InterPro" id="IPR028081">
    <property type="entry name" value="Leu-bd"/>
</dbReference>